<organism evidence="3 4">
    <name type="scientific">Acorus calamus</name>
    <name type="common">Sweet flag</name>
    <dbReference type="NCBI Taxonomy" id="4465"/>
    <lineage>
        <taxon>Eukaryota</taxon>
        <taxon>Viridiplantae</taxon>
        <taxon>Streptophyta</taxon>
        <taxon>Embryophyta</taxon>
        <taxon>Tracheophyta</taxon>
        <taxon>Spermatophyta</taxon>
        <taxon>Magnoliopsida</taxon>
        <taxon>Liliopsida</taxon>
        <taxon>Acoraceae</taxon>
        <taxon>Acorus</taxon>
    </lineage>
</organism>
<dbReference type="EMBL" id="JAUJYO010000021">
    <property type="protein sequence ID" value="KAK1284809.1"/>
    <property type="molecule type" value="Genomic_DNA"/>
</dbReference>
<feature type="transmembrane region" description="Helical" evidence="1">
    <location>
        <begin position="68"/>
        <end position="88"/>
    </location>
</feature>
<evidence type="ECO:0000259" key="2">
    <source>
        <dbReference type="SMART" id="SM00672"/>
    </source>
</evidence>
<dbReference type="Pfam" id="PF05686">
    <property type="entry name" value="Glyco_transf_90"/>
    <property type="match status" value="1"/>
</dbReference>
<keyword evidence="4" id="KW-1185">Reference proteome</keyword>
<accession>A0AAV9C957</accession>
<dbReference type="AlphaFoldDB" id="A0AAV9C957"/>
<dbReference type="PANTHER" id="PTHR12203:SF99">
    <property type="entry name" value="OS04G0534100 PROTEIN"/>
    <property type="match status" value="1"/>
</dbReference>
<dbReference type="SMART" id="SM00672">
    <property type="entry name" value="CAP10"/>
    <property type="match status" value="1"/>
</dbReference>
<dbReference type="InterPro" id="IPR006598">
    <property type="entry name" value="CAP10"/>
</dbReference>
<proteinExistence type="predicted"/>
<dbReference type="Proteomes" id="UP001180020">
    <property type="component" value="Unassembled WGS sequence"/>
</dbReference>
<evidence type="ECO:0000256" key="1">
    <source>
        <dbReference type="SAM" id="Phobius"/>
    </source>
</evidence>
<name>A0AAV9C957_ACOCL</name>
<evidence type="ECO:0000313" key="3">
    <source>
        <dbReference type="EMBL" id="KAK1284809.1"/>
    </source>
</evidence>
<evidence type="ECO:0000313" key="4">
    <source>
        <dbReference type="Proteomes" id="UP001180020"/>
    </source>
</evidence>
<sequence>MAKKTTCRAKPQLCESCTKKNHFFSSSKESSFLKACVFLSIPSPPPPPPPLFPKSTCPSNHGTPVFSLSRLLLLLLLLHISLYIRSLLLQEPLLGQSMDVSWYETSGGACNYRQIWGSIRRGIRCFPPPTLKAWRPSALFVAVVFVGALFTGRWTFSSLTTTATNNNTSLNPKAVDSTTRPIKPFTCPSGNLTALICPSQTLPPPPIQDPHPHHHRSRPICPDYFRWIHEDLKPWKATGISRQAVDLARKTANFRLVILDGRVYVETFKKSFQTRDVFTLWGVVQLLRRYPGRLPDLELMFDCVDWPVVKAADYRTAVGGQPPPVFRYCGDESTLDIVFPDWSFWGWAEINIKPWEGLMEELMEGNKRVGWMKRVPYAYWKGNPAVAVTRQELMRCNVSEAGDWNARVYAQDWLSEGRDGFKQSDLASQCDHRYKIYIEGSAWSVSEKYILACDSPTLVVTPRYYDFFTRGLMPVHHYWPIRDDDKCRSIKFAVDWGNRHKRKAQAIGKAASTFIQEELKMDYVYDYMFHLLHEYAKLLKFKPVKPQNAVEICAASMACRAKVLERKFMMESMVNASHDLGPCELPPPYDPVALDLLHKRKANSIKQVEIWEQGTGGKQKP</sequence>
<feature type="domain" description="Glycosyl transferase CAP10" evidence="2">
    <location>
        <begin position="293"/>
        <end position="542"/>
    </location>
</feature>
<reference evidence="3" key="2">
    <citation type="submission" date="2023-06" db="EMBL/GenBank/DDBJ databases">
        <authorList>
            <person name="Ma L."/>
            <person name="Liu K.-W."/>
            <person name="Li Z."/>
            <person name="Hsiao Y.-Y."/>
            <person name="Qi Y."/>
            <person name="Fu T."/>
            <person name="Tang G."/>
            <person name="Zhang D."/>
            <person name="Sun W.-H."/>
            <person name="Liu D.-K."/>
            <person name="Li Y."/>
            <person name="Chen G.-Z."/>
            <person name="Liu X.-D."/>
            <person name="Liao X.-Y."/>
            <person name="Jiang Y.-T."/>
            <person name="Yu X."/>
            <person name="Hao Y."/>
            <person name="Huang J."/>
            <person name="Zhao X.-W."/>
            <person name="Ke S."/>
            <person name="Chen Y.-Y."/>
            <person name="Wu W.-L."/>
            <person name="Hsu J.-L."/>
            <person name="Lin Y.-F."/>
            <person name="Huang M.-D."/>
            <person name="Li C.-Y."/>
            <person name="Huang L."/>
            <person name="Wang Z.-W."/>
            <person name="Zhao X."/>
            <person name="Zhong W.-Y."/>
            <person name="Peng D.-H."/>
            <person name="Ahmad S."/>
            <person name="Lan S."/>
            <person name="Zhang J.-S."/>
            <person name="Tsai W.-C."/>
            <person name="Van De Peer Y."/>
            <person name="Liu Z.-J."/>
        </authorList>
    </citation>
    <scope>NUCLEOTIDE SEQUENCE</scope>
    <source>
        <strain evidence="3">CP</strain>
        <tissue evidence="3">Leaves</tissue>
    </source>
</reference>
<keyword evidence="1" id="KW-0812">Transmembrane</keyword>
<reference evidence="3" key="1">
    <citation type="journal article" date="2023" name="Nat. Commun.">
        <title>Diploid and tetraploid genomes of Acorus and the evolution of monocots.</title>
        <authorList>
            <person name="Ma L."/>
            <person name="Liu K.W."/>
            <person name="Li Z."/>
            <person name="Hsiao Y.Y."/>
            <person name="Qi Y."/>
            <person name="Fu T."/>
            <person name="Tang G.D."/>
            <person name="Zhang D."/>
            <person name="Sun W.H."/>
            <person name="Liu D.K."/>
            <person name="Li Y."/>
            <person name="Chen G.Z."/>
            <person name="Liu X.D."/>
            <person name="Liao X.Y."/>
            <person name="Jiang Y.T."/>
            <person name="Yu X."/>
            <person name="Hao Y."/>
            <person name="Huang J."/>
            <person name="Zhao X.W."/>
            <person name="Ke S."/>
            <person name="Chen Y.Y."/>
            <person name="Wu W.L."/>
            <person name="Hsu J.L."/>
            <person name="Lin Y.F."/>
            <person name="Huang M.D."/>
            <person name="Li C.Y."/>
            <person name="Huang L."/>
            <person name="Wang Z.W."/>
            <person name="Zhao X."/>
            <person name="Zhong W.Y."/>
            <person name="Peng D.H."/>
            <person name="Ahmad S."/>
            <person name="Lan S."/>
            <person name="Zhang J.S."/>
            <person name="Tsai W.C."/>
            <person name="Van de Peer Y."/>
            <person name="Liu Z.J."/>
        </authorList>
    </citation>
    <scope>NUCLEOTIDE SEQUENCE</scope>
    <source>
        <strain evidence="3">CP</strain>
    </source>
</reference>
<comment type="caution">
    <text evidence="3">The sequence shown here is derived from an EMBL/GenBank/DDBJ whole genome shotgun (WGS) entry which is preliminary data.</text>
</comment>
<gene>
    <name evidence="3" type="ORF">QJS10_CPB21g00496</name>
</gene>
<protein>
    <recommendedName>
        <fullName evidence="2">Glycosyl transferase CAP10 domain-containing protein</fullName>
    </recommendedName>
</protein>
<dbReference type="PANTHER" id="PTHR12203">
    <property type="entry name" value="KDEL LYS-ASP-GLU-LEU CONTAINING - RELATED"/>
    <property type="match status" value="1"/>
</dbReference>
<keyword evidence="1" id="KW-0472">Membrane</keyword>
<dbReference type="InterPro" id="IPR051091">
    <property type="entry name" value="O-Glucosyltr/Glycosyltrsf_90"/>
</dbReference>
<keyword evidence="1" id="KW-1133">Transmembrane helix</keyword>